<sequence>MYERRTKRRFNVGDSSVNPPPPPVSDQYPWPRDREDEPILLFDNFNDTRKAAKSTACRNRAIEDAWDEYDNIFYNEWLTDENGTHLVRLPLRQFSDFDHGLASIQFRPDPRLVRAPSAQPRRYTVQRTAGPQPHQPEAALPPFPPMPDMSTRPEGDFQHVVVDALTAIWARVSRCRCSNRRSVRASSPSAAEPFTTRPLMRTSPHI</sequence>
<dbReference type="EMBL" id="QGKW02000717">
    <property type="protein sequence ID" value="KAF2595659.1"/>
    <property type="molecule type" value="Genomic_DNA"/>
</dbReference>
<dbReference type="AlphaFoldDB" id="A0A8S9KMP8"/>
<evidence type="ECO:0000313" key="2">
    <source>
        <dbReference type="EMBL" id="KAF2595659.1"/>
    </source>
</evidence>
<name>A0A8S9KMP8_BRACR</name>
<feature type="region of interest" description="Disordered" evidence="1">
    <location>
        <begin position="180"/>
        <end position="206"/>
    </location>
</feature>
<organism evidence="2 3">
    <name type="scientific">Brassica cretica</name>
    <name type="common">Mustard</name>
    <dbReference type="NCBI Taxonomy" id="69181"/>
    <lineage>
        <taxon>Eukaryota</taxon>
        <taxon>Viridiplantae</taxon>
        <taxon>Streptophyta</taxon>
        <taxon>Embryophyta</taxon>
        <taxon>Tracheophyta</taxon>
        <taxon>Spermatophyta</taxon>
        <taxon>Magnoliopsida</taxon>
        <taxon>eudicotyledons</taxon>
        <taxon>Gunneridae</taxon>
        <taxon>Pentapetalae</taxon>
        <taxon>rosids</taxon>
        <taxon>malvids</taxon>
        <taxon>Brassicales</taxon>
        <taxon>Brassicaceae</taxon>
        <taxon>Brassiceae</taxon>
        <taxon>Brassica</taxon>
    </lineage>
</organism>
<accession>A0A8S9KMP8</accession>
<dbReference type="Proteomes" id="UP000712281">
    <property type="component" value="Unassembled WGS sequence"/>
</dbReference>
<proteinExistence type="predicted"/>
<evidence type="ECO:0000256" key="1">
    <source>
        <dbReference type="SAM" id="MobiDB-lite"/>
    </source>
</evidence>
<comment type="caution">
    <text evidence="2">The sequence shown here is derived from an EMBL/GenBank/DDBJ whole genome shotgun (WGS) entry which is preliminary data.</text>
</comment>
<reference evidence="2" key="1">
    <citation type="submission" date="2019-12" db="EMBL/GenBank/DDBJ databases">
        <title>Genome sequencing and annotation of Brassica cretica.</title>
        <authorList>
            <person name="Studholme D.J."/>
            <person name="Sarris P.F."/>
        </authorList>
    </citation>
    <scope>NUCLEOTIDE SEQUENCE</scope>
    <source>
        <strain evidence="2">PFS-001/15</strain>
        <tissue evidence="2">Leaf</tissue>
    </source>
</reference>
<feature type="compositionally biased region" description="Basic residues" evidence="1">
    <location>
        <begin position="1"/>
        <end position="10"/>
    </location>
</feature>
<feature type="region of interest" description="Disordered" evidence="1">
    <location>
        <begin position="1"/>
        <end position="32"/>
    </location>
</feature>
<protein>
    <submittedName>
        <fullName evidence="2">Uncharacterized protein</fullName>
    </submittedName>
</protein>
<evidence type="ECO:0000313" key="3">
    <source>
        <dbReference type="Proteomes" id="UP000712281"/>
    </source>
</evidence>
<feature type="region of interest" description="Disordered" evidence="1">
    <location>
        <begin position="110"/>
        <end position="154"/>
    </location>
</feature>
<gene>
    <name evidence="2" type="ORF">F2Q68_00009385</name>
</gene>